<accession>A0A5B7DVL4</accession>
<reference evidence="2 3" key="1">
    <citation type="submission" date="2019-05" db="EMBL/GenBank/DDBJ databases">
        <title>Another draft genome of Portunus trituberculatus and its Hox gene families provides insights of decapod evolution.</title>
        <authorList>
            <person name="Jeong J.-H."/>
            <person name="Song I."/>
            <person name="Kim S."/>
            <person name="Choi T."/>
            <person name="Kim D."/>
            <person name="Ryu S."/>
            <person name="Kim W."/>
        </authorList>
    </citation>
    <scope>NUCLEOTIDE SEQUENCE [LARGE SCALE GENOMIC DNA]</scope>
    <source>
        <tissue evidence="2">Muscle</tissue>
    </source>
</reference>
<evidence type="ECO:0000313" key="2">
    <source>
        <dbReference type="EMBL" id="MPC25139.1"/>
    </source>
</evidence>
<evidence type="ECO:0000256" key="1">
    <source>
        <dbReference type="SAM" id="MobiDB-lite"/>
    </source>
</evidence>
<proteinExistence type="predicted"/>
<organism evidence="2 3">
    <name type="scientific">Portunus trituberculatus</name>
    <name type="common">Swimming crab</name>
    <name type="synonym">Neptunus trituberculatus</name>
    <dbReference type="NCBI Taxonomy" id="210409"/>
    <lineage>
        <taxon>Eukaryota</taxon>
        <taxon>Metazoa</taxon>
        <taxon>Ecdysozoa</taxon>
        <taxon>Arthropoda</taxon>
        <taxon>Crustacea</taxon>
        <taxon>Multicrustacea</taxon>
        <taxon>Malacostraca</taxon>
        <taxon>Eumalacostraca</taxon>
        <taxon>Eucarida</taxon>
        <taxon>Decapoda</taxon>
        <taxon>Pleocyemata</taxon>
        <taxon>Brachyura</taxon>
        <taxon>Eubrachyura</taxon>
        <taxon>Portunoidea</taxon>
        <taxon>Portunidae</taxon>
        <taxon>Portuninae</taxon>
        <taxon>Portunus</taxon>
    </lineage>
</organism>
<comment type="caution">
    <text evidence="2">The sequence shown here is derived from an EMBL/GenBank/DDBJ whole genome shotgun (WGS) entry which is preliminary data.</text>
</comment>
<keyword evidence="3" id="KW-1185">Reference proteome</keyword>
<name>A0A5B7DVL4_PORTR</name>
<dbReference type="EMBL" id="VSRR010001421">
    <property type="protein sequence ID" value="MPC25139.1"/>
    <property type="molecule type" value="Genomic_DNA"/>
</dbReference>
<dbReference type="Proteomes" id="UP000324222">
    <property type="component" value="Unassembled WGS sequence"/>
</dbReference>
<protein>
    <submittedName>
        <fullName evidence="2">Uncharacterized protein</fullName>
    </submittedName>
</protein>
<feature type="compositionally biased region" description="Polar residues" evidence="1">
    <location>
        <begin position="54"/>
        <end position="76"/>
    </location>
</feature>
<feature type="compositionally biased region" description="Low complexity" evidence="1">
    <location>
        <begin position="33"/>
        <end position="44"/>
    </location>
</feature>
<evidence type="ECO:0000313" key="3">
    <source>
        <dbReference type="Proteomes" id="UP000324222"/>
    </source>
</evidence>
<feature type="region of interest" description="Disordered" evidence="1">
    <location>
        <begin position="1"/>
        <end position="79"/>
    </location>
</feature>
<gene>
    <name evidence="2" type="ORF">E2C01_018240</name>
</gene>
<sequence length="108" mass="11811">MTADMAISEDLGAHERRVVLPRRKQQQVQIPFRTRSSSTGSTPTADAAECNPIFASSGQHTSTPRGPARQSRNPSRSAPACLVSKRLECTFRLSQVKSPMEDTFVVPV</sequence>
<dbReference type="AlphaFoldDB" id="A0A5B7DVL4"/>